<protein>
    <submittedName>
        <fullName evidence="1">YdeI/OmpD-associated family protein</fullName>
    </submittedName>
</protein>
<gene>
    <name evidence="1" type="ORF">MUN78_15550</name>
</gene>
<accession>A0ABY4FLC1</accession>
<dbReference type="EMBL" id="CP095045">
    <property type="protein sequence ID" value="UOQ57055.1"/>
    <property type="molecule type" value="Genomic_DNA"/>
</dbReference>
<evidence type="ECO:0000313" key="2">
    <source>
        <dbReference type="Proteomes" id="UP000831786"/>
    </source>
</evidence>
<dbReference type="Proteomes" id="UP000831786">
    <property type="component" value="Chromosome"/>
</dbReference>
<sequence length="78" mass="9217">MTLQRAAQPMPVDIAEILAEQRLRDAYDDRPAYQRNDYLAWIARAKRPETRTKRITQMLDELAEGGVYMGMRHRPSRR</sequence>
<reference evidence="1 2" key="1">
    <citation type="submission" date="2022-04" db="EMBL/GenBank/DDBJ databases">
        <title>Leucobacter sp. isolated from rhizosphere of garlic.</title>
        <authorList>
            <person name="Won M."/>
            <person name="Lee C.-M."/>
            <person name="Woen H.-Y."/>
            <person name="Kwon S.-W."/>
        </authorList>
    </citation>
    <scope>NUCLEOTIDE SEQUENCE [LARGE SCALE GENOMIC DNA]</scope>
    <source>
        <strain evidence="1 2">H21R-40</strain>
    </source>
</reference>
<name>A0ABY4FLC1_9MICO</name>
<dbReference type="RefSeq" id="WP_244727645.1">
    <property type="nucleotide sequence ID" value="NZ_CP095045.1"/>
</dbReference>
<organism evidence="1 2">
    <name type="scientific">Leucobacter allii</name>
    <dbReference type="NCBI Taxonomy" id="2932247"/>
    <lineage>
        <taxon>Bacteria</taxon>
        <taxon>Bacillati</taxon>
        <taxon>Actinomycetota</taxon>
        <taxon>Actinomycetes</taxon>
        <taxon>Micrococcales</taxon>
        <taxon>Microbacteriaceae</taxon>
        <taxon>Leucobacter</taxon>
    </lineage>
</organism>
<keyword evidence="2" id="KW-1185">Reference proteome</keyword>
<dbReference type="Pfam" id="PF13376">
    <property type="entry name" value="OmdA"/>
    <property type="match status" value="1"/>
</dbReference>
<proteinExistence type="predicted"/>
<evidence type="ECO:0000313" key="1">
    <source>
        <dbReference type="EMBL" id="UOQ57055.1"/>
    </source>
</evidence>